<dbReference type="Gene3D" id="1.10.10.10">
    <property type="entry name" value="Winged helix-like DNA-binding domain superfamily/Winged helix DNA-binding domain"/>
    <property type="match status" value="1"/>
</dbReference>
<accession>A0A8F4SKS9</accession>
<dbReference type="AlphaFoldDB" id="A0A8F4SKS9"/>
<sequence>MIDKEFKDQLRIEGILSKGFGHIAKFVATDTDLTIEALAIYGYFSSFAGGGDSAFPSRKKILYDLKIGKERYYNHYNLLLKEGYITTERERYYHEQKKKWVLGNNIYTLVSNPKKFEEQALNKDTHKEKSYSRIRNNGMKSLGYGTVPKAVMLDRRLDIQAKGIYVYFCSFAGGGDSAFPKLDNILYHLQISKKTYYKYYNQLVKTNYIEAEQRQINGRLGVNDYYLNENPDEEIAKEIAKKRVKVDIKPILPCSKKQDIQKQDIYNTNRTNTNRTNINSFNINSHSFYQEQENLNTVDENHLEEKELDIREIERLNLNKLKEIIKKDLKEKGTIPYSYTQSNRVMEATIKILTEYDHHMNWYKENKDNGNTDSFYTEALKLFNEALSEMLTTQGNMFLKGSVVTYSKIYDRIVEGIEINENYMSIGSVLDNSITDYREASSQEEIYSPLNYMKSVIWNALLVGDIKMTSDIERTFGNGRTNFY</sequence>
<organism evidence="1">
    <name type="scientific">Enterococcus faecalis</name>
    <name type="common">Streptococcus faecalis</name>
    <dbReference type="NCBI Taxonomy" id="1351"/>
    <lineage>
        <taxon>Bacteria</taxon>
        <taxon>Bacillati</taxon>
        <taxon>Bacillota</taxon>
        <taxon>Bacilli</taxon>
        <taxon>Lactobacillales</taxon>
        <taxon>Enterococcaceae</taxon>
        <taxon>Enterococcus</taxon>
    </lineage>
</organism>
<dbReference type="Pfam" id="PF13730">
    <property type="entry name" value="HTH_36"/>
    <property type="match status" value="1"/>
</dbReference>
<dbReference type="InterPro" id="IPR036388">
    <property type="entry name" value="WH-like_DNA-bd_sf"/>
</dbReference>
<evidence type="ECO:0000313" key="1">
    <source>
        <dbReference type="EMBL" id="QXF69073.1"/>
    </source>
</evidence>
<dbReference type="EMBL" id="MT723965">
    <property type="protein sequence ID" value="QXF69073.1"/>
    <property type="molecule type" value="Genomic_DNA"/>
</dbReference>
<proteinExistence type="predicted"/>
<reference evidence="1" key="1">
    <citation type="journal article" date="2020" name="Microorganisms">
        <title>Detection of Oxazolidinone Resistance Genes and Characterization of Genetic Environments in Enterococci of Swine Origin, Italy.</title>
        <authorList>
            <person name="Fioriti S."/>
            <person name="Morroni G."/>
            <person name="Coccitto S.N."/>
            <person name="Brenciani A."/>
            <person name="Antonelli A."/>
            <person name="Di Pilato V."/>
            <person name="Baccani I."/>
            <person name="Pollini S."/>
            <person name="Cucco L."/>
            <person name="Morelli A."/>
            <person name="Paniccia M."/>
            <person name="Magistrali C.F."/>
            <person name="Rossolini G.M."/>
            <person name="Giovanetti E."/>
        </authorList>
    </citation>
    <scope>NUCLEOTIDE SEQUENCE</scope>
    <source>
        <strain evidence="1">S381</strain>
    </source>
</reference>
<name>A0A8F4SKS9_ENTFL</name>
<protein>
    <submittedName>
        <fullName evidence="1">DNA binding domains protein</fullName>
    </submittedName>
</protein>